<protein>
    <submittedName>
        <fullName evidence="2">CaiB/BaiF CoA transferase family protein</fullName>
    </submittedName>
</protein>
<evidence type="ECO:0000313" key="2">
    <source>
        <dbReference type="EMBL" id="MFD0945279.1"/>
    </source>
</evidence>
<dbReference type="Proteomes" id="UP001596977">
    <property type="component" value="Unassembled WGS sequence"/>
</dbReference>
<dbReference type="InterPro" id="IPR023606">
    <property type="entry name" value="CoA-Trfase_III_dom_1_sf"/>
</dbReference>
<proteinExistence type="predicted"/>
<dbReference type="Pfam" id="PF02515">
    <property type="entry name" value="CoA_transf_3"/>
    <property type="match status" value="1"/>
</dbReference>
<accession>A0ABW3H7K5</accession>
<feature type="compositionally biased region" description="Low complexity" evidence="1">
    <location>
        <begin position="339"/>
        <end position="354"/>
    </location>
</feature>
<dbReference type="PANTHER" id="PTHR48228">
    <property type="entry name" value="SUCCINYL-COA--D-CITRAMALATE COA-TRANSFERASE"/>
    <property type="match status" value="1"/>
</dbReference>
<comment type="caution">
    <text evidence="2">The sequence shown here is derived from an EMBL/GenBank/DDBJ whole genome shotgun (WGS) entry which is preliminary data.</text>
</comment>
<dbReference type="GO" id="GO:0016740">
    <property type="term" value="F:transferase activity"/>
    <property type="evidence" value="ECO:0007669"/>
    <property type="project" value="UniProtKB-KW"/>
</dbReference>
<dbReference type="EMBL" id="JBHTJG010000001">
    <property type="protein sequence ID" value="MFD0945279.1"/>
    <property type="molecule type" value="Genomic_DNA"/>
</dbReference>
<gene>
    <name evidence="2" type="ORF">ACFQ1E_02890</name>
</gene>
<reference evidence="3" key="1">
    <citation type="journal article" date="2019" name="Int. J. Syst. Evol. Microbiol.">
        <title>The Global Catalogue of Microorganisms (GCM) 10K type strain sequencing project: providing services to taxonomists for standard genome sequencing and annotation.</title>
        <authorList>
            <consortium name="The Broad Institute Genomics Platform"/>
            <consortium name="The Broad Institute Genome Sequencing Center for Infectious Disease"/>
            <person name="Wu L."/>
            <person name="Ma J."/>
        </authorList>
    </citation>
    <scope>NUCLEOTIDE SEQUENCE [LARGE SCALE GENOMIC DNA]</scope>
    <source>
        <strain evidence="3">CCUG 62982</strain>
    </source>
</reference>
<dbReference type="SUPFAM" id="SSF89796">
    <property type="entry name" value="CoA-transferase family III (CaiB/BaiF)"/>
    <property type="match status" value="1"/>
</dbReference>
<feature type="region of interest" description="Disordered" evidence="1">
    <location>
        <begin position="309"/>
        <end position="361"/>
    </location>
</feature>
<dbReference type="RefSeq" id="WP_264942474.1">
    <property type="nucleotide sequence ID" value="NZ_JAPDRA010000001.1"/>
</dbReference>
<name>A0ABW3H7K5_9SPHN</name>
<sequence>MVEVRHGPLAGVRIVEFDSAGPAPFAAMLLADMGADVVRIRREGPDGSMIAPMLYRGRSEVPLNLTSVAGRERALSLIAHADGVIEGFRKGVAEQIGLDPSRCLAVNPRLVYARVSGWGQEGPLSGTAGNDLNHLAITGALHAIGGASMPAVPLNLLGEYAGGAMFLALGLVSAILAAQATGRGQVVEAAQVDGTAALMTVYYALHGSGRWADTRTSNLIDGGAPFYRCYACADGRHVAVGALEPPCFEALCAGLQLPLGSFRQYDRATWPDMTESFAAAFAARSRDDWAAHFEGTEACVTPVLSLSEAPSHPHNRARDNFGTPLGGPIQPMPAPRFSATPAQAAPAEETTAEAVLERWGG</sequence>
<dbReference type="InterPro" id="IPR044855">
    <property type="entry name" value="CoA-Trfase_III_dom3_sf"/>
</dbReference>
<dbReference type="PANTHER" id="PTHR48228:SF5">
    <property type="entry name" value="ALPHA-METHYLACYL-COA RACEMASE"/>
    <property type="match status" value="1"/>
</dbReference>
<keyword evidence="3" id="KW-1185">Reference proteome</keyword>
<organism evidence="2 3">
    <name type="scientific">Sphingomonas canadensis</name>
    <dbReference type="NCBI Taxonomy" id="1219257"/>
    <lineage>
        <taxon>Bacteria</taxon>
        <taxon>Pseudomonadati</taxon>
        <taxon>Pseudomonadota</taxon>
        <taxon>Alphaproteobacteria</taxon>
        <taxon>Sphingomonadales</taxon>
        <taxon>Sphingomonadaceae</taxon>
        <taxon>Sphingomonas</taxon>
    </lineage>
</organism>
<dbReference type="Gene3D" id="3.30.1540.10">
    <property type="entry name" value="formyl-coa transferase, domain 3"/>
    <property type="match status" value="1"/>
</dbReference>
<keyword evidence="2" id="KW-0808">Transferase</keyword>
<evidence type="ECO:0000256" key="1">
    <source>
        <dbReference type="SAM" id="MobiDB-lite"/>
    </source>
</evidence>
<dbReference type="InterPro" id="IPR003673">
    <property type="entry name" value="CoA-Trfase_fam_III"/>
</dbReference>
<dbReference type="InterPro" id="IPR050509">
    <property type="entry name" value="CoA-transferase_III"/>
</dbReference>
<evidence type="ECO:0000313" key="3">
    <source>
        <dbReference type="Proteomes" id="UP001596977"/>
    </source>
</evidence>
<dbReference type="Gene3D" id="3.40.50.10540">
    <property type="entry name" value="Crotonobetainyl-coa:carnitine coa-transferase, domain 1"/>
    <property type="match status" value="1"/>
</dbReference>